<dbReference type="AlphaFoldDB" id="A0AAD2CKF4"/>
<organism evidence="3 4">
    <name type="scientific">Cylindrotheca closterium</name>
    <dbReference type="NCBI Taxonomy" id="2856"/>
    <lineage>
        <taxon>Eukaryota</taxon>
        <taxon>Sar</taxon>
        <taxon>Stramenopiles</taxon>
        <taxon>Ochrophyta</taxon>
        <taxon>Bacillariophyta</taxon>
        <taxon>Bacillariophyceae</taxon>
        <taxon>Bacillariophycidae</taxon>
        <taxon>Bacillariales</taxon>
        <taxon>Bacillariaceae</taxon>
        <taxon>Cylindrotheca</taxon>
    </lineage>
</organism>
<feature type="compositionally biased region" description="Acidic residues" evidence="1">
    <location>
        <begin position="630"/>
        <end position="639"/>
    </location>
</feature>
<dbReference type="PROSITE" id="PS50106">
    <property type="entry name" value="PDZ"/>
    <property type="match status" value="1"/>
</dbReference>
<keyword evidence="4" id="KW-1185">Reference proteome</keyword>
<sequence>MVEKQSSWDEHASRLKERGWAQSRHEISPIEAQLVTSSSAREQADLFRCDSGDHDPGLRPDALDMVFETIEGYICGHDAPRALQGEQTIEFADRGQVRESVSEVWSLQKLGEVQQRGSVADRIKAFESSSVSAPSTPTPNIDRPAMRRQAEPTSTSPVSRWTKQTGASPESPKSWARPQMEKSPGSPGSPNSWTRPPMEKTHASPGSPRSWIKPTMEKSPATPRSDVARSSAKVPVPPRQATSAHGTKSEKKQPIPAWPTKLKNIPRKPAHPDAIVARILKDSKKESSGLSFVSYFEKEGIYVSKIRDTSKFKNTFLKPGMKVLRINGVPCPGRVKNVIKMLKAAKRVIDIEAIRDDSIAFVAREQQATANEETHAKKNGSSVEPSKERAVESRETQNHDACTEDDMGFTDLLMLSMGYVAQKPQEEMRPIERKDSSASIASLDRSEIPEKPKNKKVHAMVFKKTRKDKIGISFVSFKKKRGVYVYEMYEDSKFQRTGLEVGMKVLSINRQPCPERVSETLAMVKDIQGHLVITAVAPSDENTGTGEAQGGALKSRNEATQPKVHSLQKLGRDQRRIAREEPEVSEGQILNKRERREVLGDFSWIDDKQSEEAEEEADDFSQDSQTTTSVEEDDIDDDGSFISRWGSSLAESIFGI</sequence>
<feature type="compositionally biased region" description="Basic and acidic residues" evidence="1">
    <location>
        <begin position="570"/>
        <end position="582"/>
    </location>
</feature>
<feature type="domain" description="PDZ" evidence="2">
    <location>
        <begin position="276"/>
        <end position="357"/>
    </location>
</feature>
<evidence type="ECO:0000259" key="2">
    <source>
        <dbReference type="PROSITE" id="PS50106"/>
    </source>
</evidence>
<comment type="caution">
    <text evidence="3">The sequence shown here is derived from an EMBL/GenBank/DDBJ whole genome shotgun (WGS) entry which is preliminary data.</text>
</comment>
<dbReference type="Proteomes" id="UP001295423">
    <property type="component" value="Unassembled WGS sequence"/>
</dbReference>
<dbReference type="EMBL" id="CAKOGP040000446">
    <property type="protein sequence ID" value="CAJ1935244.1"/>
    <property type="molecule type" value="Genomic_DNA"/>
</dbReference>
<feature type="region of interest" description="Disordered" evidence="1">
    <location>
        <begin position="369"/>
        <end position="404"/>
    </location>
</feature>
<evidence type="ECO:0000313" key="3">
    <source>
        <dbReference type="EMBL" id="CAJ1935244.1"/>
    </source>
</evidence>
<evidence type="ECO:0000313" key="4">
    <source>
        <dbReference type="Proteomes" id="UP001295423"/>
    </source>
</evidence>
<dbReference type="Gene3D" id="2.30.42.10">
    <property type="match status" value="2"/>
</dbReference>
<dbReference type="SUPFAM" id="SSF50156">
    <property type="entry name" value="PDZ domain-like"/>
    <property type="match status" value="2"/>
</dbReference>
<dbReference type="SMART" id="SM00228">
    <property type="entry name" value="PDZ"/>
    <property type="match status" value="2"/>
</dbReference>
<feature type="region of interest" description="Disordered" evidence="1">
    <location>
        <begin position="127"/>
        <end position="269"/>
    </location>
</feature>
<feature type="region of interest" description="Disordered" evidence="1">
    <location>
        <begin position="1"/>
        <end position="22"/>
    </location>
</feature>
<proteinExistence type="predicted"/>
<feature type="region of interest" description="Disordered" evidence="1">
    <location>
        <begin position="538"/>
        <end position="585"/>
    </location>
</feature>
<evidence type="ECO:0000256" key="1">
    <source>
        <dbReference type="SAM" id="MobiDB-lite"/>
    </source>
</evidence>
<name>A0AAD2CKF4_9STRA</name>
<feature type="compositionally biased region" description="Low complexity" evidence="1">
    <location>
        <begin position="128"/>
        <end position="139"/>
    </location>
</feature>
<reference evidence="3" key="1">
    <citation type="submission" date="2023-08" db="EMBL/GenBank/DDBJ databases">
        <authorList>
            <person name="Audoor S."/>
            <person name="Bilcke G."/>
        </authorList>
    </citation>
    <scope>NUCLEOTIDE SEQUENCE</scope>
</reference>
<feature type="compositionally biased region" description="Basic and acidic residues" evidence="1">
    <location>
        <begin position="385"/>
        <end position="402"/>
    </location>
</feature>
<feature type="region of interest" description="Disordered" evidence="1">
    <location>
        <begin position="603"/>
        <end position="642"/>
    </location>
</feature>
<protein>
    <recommendedName>
        <fullName evidence="2">PDZ domain-containing protein</fullName>
    </recommendedName>
</protein>
<feature type="compositionally biased region" description="Polar residues" evidence="1">
    <location>
        <begin position="151"/>
        <end position="168"/>
    </location>
</feature>
<dbReference type="InterPro" id="IPR001478">
    <property type="entry name" value="PDZ"/>
</dbReference>
<gene>
    <name evidence="3" type="ORF">CYCCA115_LOCUS4580</name>
</gene>
<dbReference type="InterPro" id="IPR036034">
    <property type="entry name" value="PDZ_sf"/>
</dbReference>
<feature type="compositionally biased region" description="Acidic residues" evidence="1">
    <location>
        <begin position="612"/>
        <end position="621"/>
    </location>
</feature>
<accession>A0AAD2CKF4</accession>
<feature type="compositionally biased region" description="Basic and acidic residues" evidence="1">
    <location>
        <begin position="424"/>
        <end position="436"/>
    </location>
</feature>
<feature type="region of interest" description="Disordered" evidence="1">
    <location>
        <begin position="424"/>
        <end position="454"/>
    </location>
</feature>